<dbReference type="Pfam" id="PF25899">
    <property type="entry name" value="DUF7959"/>
    <property type="match status" value="1"/>
</dbReference>
<feature type="signal peptide" evidence="3">
    <location>
        <begin position="1"/>
        <end position="22"/>
    </location>
</feature>
<dbReference type="InterPro" id="IPR058831">
    <property type="entry name" value="LolA-like_dom_2nd"/>
</dbReference>
<dbReference type="Pfam" id="PF25898">
    <property type="entry name" value="LolA_2nd_metazoa"/>
    <property type="match status" value="1"/>
</dbReference>
<comment type="caution">
    <text evidence="6">The sequence shown here is derived from an EMBL/GenBank/DDBJ whole genome shotgun (WGS) entry which is preliminary data.</text>
</comment>
<dbReference type="STRING" id="6832.A0A553P6E0"/>
<dbReference type="OMA" id="HNEHESA"/>
<keyword evidence="2" id="KW-0472">Membrane</keyword>
<evidence type="ECO:0000256" key="3">
    <source>
        <dbReference type="SAM" id="SignalP"/>
    </source>
</evidence>
<dbReference type="PANTHER" id="PTHR36902">
    <property type="entry name" value="ENRICHED IN SURFACE-LABELED PROTEOME PROTEIN 9"/>
    <property type="match status" value="1"/>
</dbReference>
<keyword evidence="2" id="KW-0812">Transmembrane</keyword>
<keyword evidence="7" id="KW-1185">Reference proteome</keyword>
<keyword evidence="2" id="KW-1133">Transmembrane helix</keyword>
<feature type="domain" description="LolA-like" evidence="4">
    <location>
        <begin position="318"/>
        <end position="554"/>
    </location>
</feature>
<proteinExistence type="predicted"/>
<evidence type="ECO:0000313" key="7">
    <source>
        <dbReference type="Proteomes" id="UP000318571"/>
    </source>
</evidence>
<dbReference type="Proteomes" id="UP000318571">
    <property type="component" value="Chromosome 3"/>
</dbReference>
<reference evidence="6 7" key="1">
    <citation type="journal article" date="2018" name="Nat. Ecol. Evol.">
        <title>Genomic signatures of mitonuclear coevolution across populations of Tigriopus californicus.</title>
        <authorList>
            <person name="Barreto F.S."/>
            <person name="Watson E.T."/>
            <person name="Lima T.G."/>
            <person name="Willett C.S."/>
            <person name="Edmands S."/>
            <person name="Li W."/>
            <person name="Burton R.S."/>
        </authorList>
    </citation>
    <scope>NUCLEOTIDE SEQUENCE [LARGE SCALE GENOMIC DNA]</scope>
    <source>
        <strain evidence="6 7">San Diego</strain>
    </source>
</reference>
<dbReference type="InterPro" id="IPR058265">
    <property type="entry name" value="DUF7959"/>
</dbReference>
<organism evidence="6 7">
    <name type="scientific">Tigriopus californicus</name>
    <name type="common">Marine copepod</name>
    <dbReference type="NCBI Taxonomy" id="6832"/>
    <lineage>
        <taxon>Eukaryota</taxon>
        <taxon>Metazoa</taxon>
        <taxon>Ecdysozoa</taxon>
        <taxon>Arthropoda</taxon>
        <taxon>Crustacea</taxon>
        <taxon>Multicrustacea</taxon>
        <taxon>Hexanauplia</taxon>
        <taxon>Copepoda</taxon>
        <taxon>Harpacticoida</taxon>
        <taxon>Harpacticidae</taxon>
        <taxon>Tigriopus</taxon>
    </lineage>
</organism>
<dbReference type="PANTHER" id="PTHR36902:SF1">
    <property type="entry name" value="ENRICHED IN SURFACE-LABELED PROTEOME PROTEIN 9"/>
    <property type="match status" value="1"/>
</dbReference>
<name>A0A553P6E0_TIGCA</name>
<sequence length="756" mass="85723">MALIMGTFQFIGLIVLLMVAICQIFDHVPSHNGLNFGSSVSLEHGRKMGQFHQSRQQILVRSQSLHDPLSNDKRSSPKTPNDDPMRKRRDLQWSNGRRSLQSGSGGMPPKFGQKFEARVRIRDLDSQETFQFLEEILDDSVTLRLIPTSSTEKQHTCAYSRASGLGHKISGIYCEPTVNLPNKCFELSRTTNGVTSSRQFQIIPLVDLLQSISNLGSNFSSSTFGFQEFHLWNVVLQNLQIEGIFLQTRERLVPFSIRVTKNDIVPTKNVHESPLAAFRASTGYLPSSNLEYTIDTFTVMTPEREAEIRKQAAWSPAPLGVFCPRPDIYRRLVPTIPEHFSTVIETVDKNDALISYSEQSYDFENKIVSMQFSPRPHKVQQPIFFTRLSSAYDDFGINTRAFTVIHDFNTGIQYTLNKRSGNCSTQEIPLTSPDLELSESSHIRLKHAKDLLDVDPLQFMYSGERILRGANCDVWVAEESSSLGYQTTELYFTRPDWNVFIEEINAHQELPMGIRTCYATNKTDATFNYCLMSHYIEFNPTKPSWRHFDIASCVHPKERLFLKVSLDVTYNQLIQFNLQTSKNSIQNALADLAKVSPLRIIDIHMLSSKLPDSGIDVWFVLLEKIKFPHNEHESAQMPVLTRRVQVQINMADAYRNLALALSQREVAVKLKVSNERELLAHLKRQSLKISSADSHPGAVGLGRPGSIHNFLRAHYTAGSMAGLGFSMAIFGISLGIFLGFLLWKRRIGMVPYYLQS</sequence>
<gene>
    <name evidence="6" type="ORF">TCAL_07893</name>
</gene>
<protein>
    <submittedName>
        <fullName evidence="6">Uncharacterized protein</fullName>
    </submittedName>
</protein>
<dbReference type="EMBL" id="VCGU01000007">
    <property type="protein sequence ID" value="TRY73257.1"/>
    <property type="molecule type" value="Genomic_DNA"/>
</dbReference>
<keyword evidence="3" id="KW-0732">Signal</keyword>
<feature type="region of interest" description="Disordered" evidence="1">
    <location>
        <begin position="62"/>
        <end position="111"/>
    </location>
</feature>
<feature type="domain" description="DUF7959" evidence="5">
    <location>
        <begin position="567"/>
        <end position="681"/>
    </location>
</feature>
<dbReference type="OrthoDB" id="5983572at2759"/>
<evidence type="ECO:0000259" key="5">
    <source>
        <dbReference type="Pfam" id="PF25899"/>
    </source>
</evidence>
<feature type="compositionally biased region" description="Polar residues" evidence="1">
    <location>
        <begin position="92"/>
        <end position="102"/>
    </location>
</feature>
<feature type="chain" id="PRO_5021809207" evidence="3">
    <location>
        <begin position="23"/>
        <end position="756"/>
    </location>
</feature>
<evidence type="ECO:0000313" key="6">
    <source>
        <dbReference type="EMBL" id="TRY73257.1"/>
    </source>
</evidence>
<feature type="compositionally biased region" description="Basic and acidic residues" evidence="1">
    <location>
        <begin position="69"/>
        <end position="85"/>
    </location>
</feature>
<evidence type="ECO:0000256" key="2">
    <source>
        <dbReference type="SAM" id="Phobius"/>
    </source>
</evidence>
<feature type="transmembrane region" description="Helical" evidence="2">
    <location>
        <begin position="720"/>
        <end position="743"/>
    </location>
</feature>
<evidence type="ECO:0000256" key="1">
    <source>
        <dbReference type="SAM" id="MobiDB-lite"/>
    </source>
</evidence>
<dbReference type="AlphaFoldDB" id="A0A553P6E0"/>
<accession>A0A553P6E0</accession>
<evidence type="ECO:0000259" key="4">
    <source>
        <dbReference type="Pfam" id="PF25898"/>
    </source>
</evidence>